<reference evidence="2" key="1">
    <citation type="submission" date="2024-10" db="EMBL/GenBank/DDBJ databases">
        <authorList>
            <person name="Ryan C."/>
        </authorList>
    </citation>
    <scope>NUCLEOTIDE SEQUENCE [LARGE SCALE GENOMIC DNA]</scope>
</reference>
<evidence type="ECO:0000259" key="1">
    <source>
        <dbReference type="Pfam" id="PF23635"/>
    </source>
</evidence>
<accession>A0ABC9F1U4</accession>
<dbReference type="InterPro" id="IPR056594">
    <property type="entry name" value="AT5G49610-like_b-prop"/>
</dbReference>
<name>A0ABC9F1U4_9POAL</name>
<dbReference type="AlphaFoldDB" id="A0ABC9F1U4"/>
<gene>
    <name evidence="2" type="ORF">URODEC1_LOCUS100521</name>
</gene>
<dbReference type="Pfam" id="PF23635">
    <property type="entry name" value="Beta-prop_AT5G49610-like"/>
    <property type="match status" value="1"/>
</dbReference>
<dbReference type="SUPFAM" id="SSF50965">
    <property type="entry name" value="Galactose oxidase, central domain"/>
    <property type="match status" value="1"/>
</dbReference>
<dbReference type="SUPFAM" id="SSF81383">
    <property type="entry name" value="F-box domain"/>
    <property type="match status" value="1"/>
</dbReference>
<evidence type="ECO:0000313" key="3">
    <source>
        <dbReference type="Proteomes" id="UP001497457"/>
    </source>
</evidence>
<dbReference type="PANTHER" id="PTHR32133:SF386">
    <property type="entry name" value="F-BOX DOMAIN-CONTAINING PROTEIN"/>
    <property type="match status" value="1"/>
</dbReference>
<sequence length="376" mass="42174">MAAAAPAPALMEEIIEQILIRLPPAEPASLVLAALVCKPWCRLIAGRGFRRRFREFHRAPPMLGLICNRVDENFYSIYLARFVPTTCSFRPRRVNRRDWRALDARHGRVLLRGMTLAHRHLIVWDPVTKEWIQLPNGPELVYYWNAAVLCAAYRSGATCDHLDCHRGPFVVVFLGTSGEHMTLWVYSSEAGAWKKPTSIVQFPKYHIDESPSAIVGNALYFVIDNSRKILKYDLATREISVILQPPASYRSRRCCTTIMTMEDCGLGVARMEESRLSLWSMEANLDGGMGWALVRVIDVQKLLSVTADSICYDFLGFAHGAGVLFVGTCDGLFSFDLKTGQARKVCEDQCHFNGIRGVIPFMSFHTPALGAVSTDD</sequence>
<keyword evidence="3" id="KW-1185">Reference proteome</keyword>
<dbReference type="EMBL" id="OZ075115">
    <property type="protein sequence ID" value="CAL5066586.1"/>
    <property type="molecule type" value="Genomic_DNA"/>
</dbReference>
<evidence type="ECO:0000313" key="2">
    <source>
        <dbReference type="EMBL" id="CAL5066586.1"/>
    </source>
</evidence>
<feature type="domain" description="F-box protein AT5G49610-like beta-propeller" evidence="1">
    <location>
        <begin position="103"/>
        <end position="367"/>
    </location>
</feature>
<dbReference type="InterPro" id="IPR011043">
    <property type="entry name" value="Gal_Oxase/kelch_b-propeller"/>
</dbReference>
<protein>
    <recommendedName>
        <fullName evidence="1">F-box protein AT5G49610-like beta-propeller domain-containing protein</fullName>
    </recommendedName>
</protein>
<organism evidence="2 3">
    <name type="scientific">Urochloa decumbens</name>
    <dbReference type="NCBI Taxonomy" id="240449"/>
    <lineage>
        <taxon>Eukaryota</taxon>
        <taxon>Viridiplantae</taxon>
        <taxon>Streptophyta</taxon>
        <taxon>Embryophyta</taxon>
        <taxon>Tracheophyta</taxon>
        <taxon>Spermatophyta</taxon>
        <taxon>Magnoliopsida</taxon>
        <taxon>Liliopsida</taxon>
        <taxon>Poales</taxon>
        <taxon>Poaceae</taxon>
        <taxon>PACMAD clade</taxon>
        <taxon>Panicoideae</taxon>
        <taxon>Panicodae</taxon>
        <taxon>Paniceae</taxon>
        <taxon>Melinidinae</taxon>
        <taxon>Urochloa</taxon>
    </lineage>
</organism>
<dbReference type="Gene3D" id="2.120.10.80">
    <property type="entry name" value="Kelch-type beta propeller"/>
    <property type="match status" value="1"/>
</dbReference>
<dbReference type="InterPro" id="IPR036047">
    <property type="entry name" value="F-box-like_dom_sf"/>
</dbReference>
<dbReference type="PANTHER" id="PTHR32133">
    <property type="entry name" value="OS07G0120400 PROTEIN"/>
    <property type="match status" value="1"/>
</dbReference>
<dbReference type="InterPro" id="IPR015915">
    <property type="entry name" value="Kelch-typ_b-propeller"/>
</dbReference>
<proteinExistence type="predicted"/>
<dbReference type="Proteomes" id="UP001497457">
    <property type="component" value="Chromosome 5rd"/>
</dbReference>